<sequence length="215" mass="21974">MKKRIVDRVIETGIVPVIRAPSAELATLAIDAVRAGGIDVIEVTMTVPGAVPLIESLVSRYGDKVVIGAGTVLDAETARACTLAGAAFVVSPIVDEAIVASCRTYGVPVLPGALTPTEIMRAVRAGADMVKVFPCGAMGGASYIRSIKAPLPNVHLVPTGGVSEKTAGDFIRAGASAIGVGADLIDIEKLRAGDSNAVTEAARRYVAAVKAAREV</sequence>
<dbReference type="NCBIfam" id="TIGR01182">
    <property type="entry name" value="eda"/>
    <property type="match status" value="1"/>
</dbReference>
<dbReference type="GO" id="GO:0008700">
    <property type="term" value="F:(R,S)-4-hydroxy-2-oxoglutarate aldolase activity"/>
    <property type="evidence" value="ECO:0007669"/>
    <property type="project" value="UniProtKB-EC"/>
</dbReference>
<comment type="pathway">
    <text evidence="1">Carbohydrate acid metabolism.</text>
</comment>
<dbReference type="InterPro" id="IPR013785">
    <property type="entry name" value="Aldolase_TIM"/>
</dbReference>
<dbReference type="SUPFAM" id="SSF51569">
    <property type="entry name" value="Aldolase"/>
    <property type="match status" value="1"/>
</dbReference>
<dbReference type="Gene3D" id="3.20.20.70">
    <property type="entry name" value="Aldolase class I"/>
    <property type="match status" value="1"/>
</dbReference>
<dbReference type="PANTHER" id="PTHR30246:SF1">
    <property type="entry name" value="2-DEHYDRO-3-DEOXY-6-PHOSPHOGALACTONATE ALDOLASE-RELATED"/>
    <property type="match status" value="1"/>
</dbReference>
<protein>
    <submittedName>
        <fullName evidence="6">Bifunctional 4-hydroxy-2-oxoglutarate aldolase/2-dehydro-3-deoxy-phosphogluconate aldolase</fullName>
        <ecNumber evidence="6">4.1.2.14</ecNumber>
        <ecNumber evidence="6">4.1.3.16</ecNumber>
    </submittedName>
</protein>
<keyword evidence="5" id="KW-0119">Carbohydrate metabolism</keyword>
<keyword evidence="4 6" id="KW-0456">Lyase</keyword>
<dbReference type="EC" id="4.1.3.16" evidence="6"/>
<comment type="similarity">
    <text evidence="2">Belongs to the KHG/KDPG aldolase family.</text>
</comment>
<proteinExistence type="inferred from homology"/>
<dbReference type="PANTHER" id="PTHR30246">
    <property type="entry name" value="2-KETO-3-DEOXY-6-PHOSPHOGLUCONATE ALDOLASE"/>
    <property type="match status" value="1"/>
</dbReference>
<name>A0ABZ2KMY1_9BACT</name>
<evidence type="ECO:0000256" key="2">
    <source>
        <dbReference type="ARBA" id="ARBA00006906"/>
    </source>
</evidence>
<gene>
    <name evidence="6" type="primary">eda</name>
    <name evidence="6" type="ORF">LZC95_24155</name>
</gene>
<dbReference type="Proteomes" id="UP001379533">
    <property type="component" value="Chromosome"/>
</dbReference>
<evidence type="ECO:0000256" key="3">
    <source>
        <dbReference type="ARBA" id="ARBA00011233"/>
    </source>
</evidence>
<dbReference type="InterPro" id="IPR000887">
    <property type="entry name" value="Aldlse_KDPG_KHG"/>
</dbReference>
<evidence type="ECO:0000313" key="7">
    <source>
        <dbReference type="Proteomes" id="UP001379533"/>
    </source>
</evidence>
<reference evidence="6 7" key="1">
    <citation type="submission" date="2021-12" db="EMBL/GenBank/DDBJ databases">
        <title>Discovery of the Pendulisporaceae a myxobacterial family with distinct sporulation behavior and unique specialized metabolism.</title>
        <authorList>
            <person name="Garcia R."/>
            <person name="Popoff A."/>
            <person name="Bader C.D."/>
            <person name="Loehr J."/>
            <person name="Walesch S."/>
            <person name="Walt C."/>
            <person name="Boldt J."/>
            <person name="Bunk B."/>
            <person name="Haeckl F.J.F.P.J."/>
            <person name="Gunesch A.P."/>
            <person name="Birkelbach J."/>
            <person name="Nuebel U."/>
            <person name="Pietschmann T."/>
            <person name="Bach T."/>
            <person name="Mueller R."/>
        </authorList>
    </citation>
    <scope>NUCLEOTIDE SEQUENCE [LARGE SCALE GENOMIC DNA]</scope>
    <source>
        <strain evidence="6 7">MSr12523</strain>
    </source>
</reference>
<evidence type="ECO:0000256" key="5">
    <source>
        <dbReference type="ARBA" id="ARBA00023277"/>
    </source>
</evidence>
<dbReference type="RefSeq" id="WP_394850537.1">
    <property type="nucleotide sequence ID" value="NZ_CP089982.1"/>
</dbReference>
<dbReference type="EC" id="4.1.2.14" evidence="6"/>
<evidence type="ECO:0000256" key="1">
    <source>
        <dbReference type="ARBA" id="ARBA00004761"/>
    </source>
</evidence>
<comment type="subunit">
    <text evidence="3">Homotrimer.</text>
</comment>
<keyword evidence="7" id="KW-1185">Reference proteome</keyword>
<organism evidence="6 7">
    <name type="scientific">Pendulispora brunnea</name>
    <dbReference type="NCBI Taxonomy" id="2905690"/>
    <lineage>
        <taxon>Bacteria</taxon>
        <taxon>Pseudomonadati</taxon>
        <taxon>Myxococcota</taxon>
        <taxon>Myxococcia</taxon>
        <taxon>Myxococcales</taxon>
        <taxon>Sorangiineae</taxon>
        <taxon>Pendulisporaceae</taxon>
        <taxon>Pendulispora</taxon>
    </lineage>
</organism>
<accession>A0ABZ2KMY1</accession>
<evidence type="ECO:0000313" key="6">
    <source>
        <dbReference type="EMBL" id="WXA99896.1"/>
    </source>
</evidence>
<evidence type="ECO:0000256" key="4">
    <source>
        <dbReference type="ARBA" id="ARBA00023239"/>
    </source>
</evidence>
<dbReference type="GO" id="GO:0008675">
    <property type="term" value="F:2-dehydro-3-deoxy-phosphogluconate aldolase activity"/>
    <property type="evidence" value="ECO:0007669"/>
    <property type="project" value="UniProtKB-EC"/>
</dbReference>
<dbReference type="CDD" id="cd00452">
    <property type="entry name" value="KDPG_aldolase"/>
    <property type="match status" value="1"/>
</dbReference>
<dbReference type="Pfam" id="PF01081">
    <property type="entry name" value="Aldolase"/>
    <property type="match status" value="1"/>
</dbReference>
<dbReference type="EMBL" id="CP089982">
    <property type="protein sequence ID" value="WXA99896.1"/>
    <property type="molecule type" value="Genomic_DNA"/>
</dbReference>